<organism evidence="1 2">
    <name type="scientific">Caerostris darwini</name>
    <dbReference type="NCBI Taxonomy" id="1538125"/>
    <lineage>
        <taxon>Eukaryota</taxon>
        <taxon>Metazoa</taxon>
        <taxon>Ecdysozoa</taxon>
        <taxon>Arthropoda</taxon>
        <taxon>Chelicerata</taxon>
        <taxon>Arachnida</taxon>
        <taxon>Araneae</taxon>
        <taxon>Araneomorphae</taxon>
        <taxon>Entelegynae</taxon>
        <taxon>Araneoidea</taxon>
        <taxon>Araneidae</taxon>
        <taxon>Caerostris</taxon>
    </lineage>
</organism>
<reference evidence="1 2" key="1">
    <citation type="submission" date="2021-06" db="EMBL/GenBank/DDBJ databases">
        <title>Caerostris darwini draft genome.</title>
        <authorList>
            <person name="Kono N."/>
            <person name="Arakawa K."/>
        </authorList>
    </citation>
    <scope>NUCLEOTIDE SEQUENCE [LARGE SCALE GENOMIC DNA]</scope>
</reference>
<proteinExistence type="predicted"/>
<dbReference type="AlphaFoldDB" id="A0AAV4WNL8"/>
<dbReference type="EMBL" id="BPLQ01014937">
    <property type="protein sequence ID" value="GIY84520.1"/>
    <property type="molecule type" value="Genomic_DNA"/>
</dbReference>
<comment type="caution">
    <text evidence="1">The sequence shown here is derived from an EMBL/GenBank/DDBJ whole genome shotgun (WGS) entry which is preliminary data.</text>
</comment>
<evidence type="ECO:0000313" key="1">
    <source>
        <dbReference type="EMBL" id="GIY84520.1"/>
    </source>
</evidence>
<evidence type="ECO:0000313" key="2">
    <source>
        <dbReference type="Proteomes" id="UP001054837"/>
    </source>
</evidence>
<accession>A0AAV4WNL8</accession>
<sequence length="109" mass="12202">MSHRFSLKQRFQNSQADCLANPVRGTPEFLWLKMSHGISLAQSEDSQKDRVAIPGRGTPEFLWLVRNKSFPLGVKTLSQLTVTGNEMSSAGYIPLRGTCHVGFRVQPEK</sequence>
<gene>
    <name evidence="1" type="ORF">CDAR_309321</name>
</gene>
<keyword evidence="2" id="KW-1185">Reference proteome</keyword>
<dbReference type="Proteomes" id="UP001054837">
    <property type="component" value="Unassembled WGS sequence"/>
</dbReference>
<name>A0AAV4WNL8_9ARAC</name>
<protein>
    <submittedName>
        <fullName evidence="1">Uncharacterized protein</fullName>
    </submittedName>
</protein>